<dbReference type="SUPFAM" id="SSF159888">
    <property type="entry name" value="YdhG-like"/>
    <property type="match status" value="1"/>
</dbReference>
<comment type="caution">
    <text evidence="2">The sequence shown here is derived from an EMBL/GenBank/DDBJ whole genome shotgun (WGS) entry which is preliminary data.</text>
</comment>
<dbReference type="Proteomes" id="UP000078389">
    <property type="component" value="Unassembled WGS sequence"/>
</dbReference>
<feature type="domain" description="YdhG-like" evidence="1">
    <location>
        <begin position="23"/>
        <end position="110"/>
    </location>
</feature>
<evidence type="ECO:0000259" key="1">
    <source>
        <dbReference type="Pfam" id="PF08818"/>
    </source>
</evidence>
<keyword evidence="3" id="KW-1185">Reference proteome</keyword>
<dbReference type="RefSeq" id="WP_067459079.1">
    <property type="nucleotide sequence ID" value="NZ_LVVY01000122.1"/>
</dbReference>
<dbReference type="EMBL" id="LVVY01000122">
    <property type="protein sequence ID" value="OAM74377.1"/>
    <property type="molecule type" value="Genomic_DNA"/>
</dbReference>
<protein>
    <recommendedName>
        <fullName evidence="1">YdhG-like domain-containing protein</fullName>
    </recommendedName>
</protein>
<organism evidence="2 3">
    <name type="scientific">Devosia elaeis</name>
    <dbReference type="NCBI Taxonomy" id="1770058"/>
    <lineage>
        <taxon>Bacteria</taxon>
        <taxon>Pseudomonadati</taxon>
        <taxon>Pseudomonadota</taxon>
        <taxon>Alphaproteobacteria</taxon>
        <taxon>Hyphomicrobiales</taxon>
        <taxon>Devosiaceae</taxon>
        <taxon>Devosia</taxon>
    </lineage>
</organism>
<dbReference type="Gene3D" id="3.90.1150.200">
    <property type="match status" value="1"/>
</dbReference>
<accession>A0A178HNR1</accession>
<evidence type="ECO:0000313" key="2">
    <source>
        <dbReference type="EMBL" id="OAM74377.1"/>
    </source>
</evidence>
<reference evidence="2 3" key="1">
    <citation type="submission" date="2016-03" db="EMBL/GenBank/DDBJ databases">
        <title>Genome sequencing of Devosia sp. S37.</title>
        <authorList>
            <person name="Mohd Nor M."/>
        </authorList>
    </citation>
    <scope>NUCLEOTIDE SEQUENCE [LARGE SCALE GENOMIC DNA]</scope>
    <source>
        <strain evidence="2 3">S37</strain>
    </source>
</reference>
<dbReference type="InterPro" id="IPR014922">
    <property type="entry name" value="YdhG-like"/>
</dbReference>
<dbReference type="Pfam" id="PF08818">
    <property type="entry name" value="DUF1801"/>
    <property type="match status" value="1"/>
</dbReference>
<name>A0A178HNR1_9HYPH</name>
<gene>
    <name evidence="2" type="ORF">A3840_15965</name>
</gene>
<dbReference type="OrthoDB" id="7619808at2"/>
<evidence type="ECO:0000313" key="3">
    <source>
        <dbReference type="Proteomes" id="UP000078389"/>
    </source>
</evidence>
<sequence length="114" mass="12777">MTSQAVAALLDRIGIQNPTFHAMAESLRVLVRENAPEAEEQVKYGGIFYSRAKPVCGIYAYRGHVSLEFSRGAEFDDGELLGDGEYRRHLKFIHPEDIDAARVGRYIAEAYSRA</sequence>
<dbReference type="STRING" id="1770058.A3840_15965"/>
<dbReference type="AlphaFoldDB" id="A0A178HNR1"/>
<proteinExistence type="predicted"/>